<dbReference type="PATRIC" id="fig|631454.5.peg.3468"/>
<feature type="chain" id="PRO_5004726823" description="DUF2147 domain-containing protein" evidence="1">
    <location>
        <begin position="18"/>
        <end position="119"/>
    </location>
</feature>
<feature type="domain" description="DUF2147" evidence="2">
    <location>
        <begin position="22"/>
        <end position="117"/>
    </location>
</feature>
<keyword evidence="4" id="KW-1185">Reference proteome</keyword>
<dbReference type="EMBL" id="AWXZ01000039">
    <property type="protein sequence ID" value="ESR23440.1"/>
    <property type="molecule type" value="Genomic_DNA"/>
</dbReference>
<dbReference type="Gene3D" id="2.40.128.520">
    <property type="match status" value="1"/>
</dbReference>
<sequence>MAMAAAVTLAGAISASAAGPEGTWLTESGETKVKIAPCGGGLCGDIVWLQAPTPNAQVGTRLLTMSASGNGSWSGELFNYKDGKTYRGKLSLESENRIKLSGCVLGGLICRSQTWTRTR</sequence>
<evidence type="ECO:0000256" key="1">
    <source>
        <dbReference type="SAM" id="SignalP"/>
    </source>
</evidence>
<dbReference type="AlphaFoldDB" id="V4RJM7"/>
<reference evidence="3 4" key="1">
    <citation type="journal article" date="2014" name="Genome Announc.">
        <title>Draft Genome Sequence of Lutibaculum baratangense Strain AMV1T, Isolated from a Mud Volcano in Andamans, India.</title>
        <authorList>
            <person name="Singh A."/>
            <person name="Sreenivas A."/>
            <person name="Sathyanarayana Reddy G."/>
            <person name="Pinnaka A.K."/>
            <person name="Shivaji S."/>
        </authorList>
    </citation>
    <scope>NUCLEOTIDE SEQUENCE [LARGE SCALE GENOMIC DNA]</scope>
    <source>
        <strain evidence="3 4">AMV1</strain>
    </source>
</reference>
<dbReference type="InterPro" id="IPR019223">
    <property type="entry name" value="DUF2147"/>
</dbReference>
<gene>
    <name evidence="3" type="ORF">N177_3508</name>
</gene>
<feature type="signal peptide" evidence="1">
    <location>
        <begin position="1"/>
        <end position="17"/>
    </location>
</feature>
<accession>V4RJM7</accession>
<dbReference type="PANTHER" id="PTHR36919">
    <property type="entry name" value="BLR1215 PROTEIN"/>
    <property type="match status" value="1"/>
</dbReference>
<dbReference type="Pfam" id="PF09917">
    <property type="entry name" value="DUF2147"/>
    <property type="match status" value="1"/>
</dbReference>
<name>V4RJM7_9HYPH</name>
<keyword evidence="1" id="KW-0732">Signal</keyword>
<dbReference type="Proteomes" id="UP000017819">
    <property type="component" value="Unassembled WGS sequence"/>
</dbReference>
<evidence type="ECO:0000313" key="3">
    <source>
        <dbReference type="EMBL" id="ESR23440.1"/>
    </source>
</evidence>
<comment type="caution">
    <text evidence="3">The sequence shown here is derived from an EMBL/GenBank/DDBJ whole genome shotgun (WGS) entry which is preliminary data.</text>
</comment>
<evidence type="ECO:0000259" key="2">
    <source>
        <dbReference type="Pfam" id="PF09917"/>
    </source>
</evidence>
<dbReference type="PANTHER" id="PTHR36919:SF2">
    <property type="entry name" value="BLL6627 PROTEIN"/>
    <property type="match status" value="1"/>
</dbReference>
<evidence type="ECO:0000313" key="4">
    <source>
        <dbReference type="Proteomes" id="UP000017819"/>
    </source>
</evidence>
<proteinExistence type="predicted"/>
<dbReference type="eggNOG" id="COG4731">
    <property type="taxonomic scope" value="Bacteria"/>
</dbReference>
<protein>
    <recommendedName>
        <fullName evidence="2">DUF2147 domain-containing protein</fullName>
    </recommendedName>
</protein>
<organism evidence="3 4">
    <name type="scientific">Lutibaculum baratangense AMV1</name>
    <dbReference type="NCBI Taxonomy" id="631454"/>
    <lineage>
        <taxon>Bacteria</taxon>
        <taxon>Pseudomonadati</taxon>
        <taxon>Pseudomonadota</taxon>
        <taxon>Alphaproteobacteria</taxon>
        <taxon>Hyphomicrobiales</taxon>
        <taxon>Tepidamorphaceae</taxon>
        <taxon>Lutibaculum</taxon>
    </lineage>
</organism>